<dbReference type="CDD" id="cd04301">
    <property type="entry name" value="NAT_SF"/>
    <property type="match status" value="1"/>
</dbReference>
<dbReference type="InterPro" id="IPR053144">
    <property type="entry name" value="Acetyltransferase_Butenolide"/>
</dbReference>
<reference evidence="2 3" key="1">
    <citation type="journal article" date="2023" name="PLoS ONE">
        <title>Genome-based metabolic and phylogenomic analysis of three Terrisporobacter species.</title>
        <authorList>
            <person name="Boer T."/>
            <person name="Bengelsdorf F.R."/>
            <person name="Bomeke M."/>
            <person name="Daniel R."/>
            <person name="Poehlein A."/>
        </authorList>
    </citation>
    <scope>NUCLEOTIDE SEQUENCE [LARGE SCALE GENOMIC DNA]</scope>
    <source>
        <strain evidence="2 3">DSM 1288</strain>
    </source>
</reference>
<dbReference type="Proteomes" id="UP001348492">
    <property type="component" value="Chromosome"/>
</dbReference>
<name>A0ABZ2ETJ3_9FIRM</name>
<dbReference type="InterPro" id="IPR000182">
    <property type="entry name" value="GNAT_dom"/>
</dbReference>
<evidence type="ECO:0000259" key="1">
    <source>
        <dbReference type="PROSITE" id="PS51186"/>
    </source>
</evidence>
<feature type="domain" description="N-acetyltransferase" evidence="1">
    <location>
        <begin position="1"/>
        <end position="148"/>
    </location>
</feature>
<dbReference type="Gene3D" id="3.40.630.30">
    <property type="match status" value="1"/>
</dbReference>
<organism evidence="2 3">
    <name type="scientific">Terrisporobacter glycolicus ATCC 14880 = DSM 1288</name>
    <dbReference type="NCBI Taxonomy" id="1121315"/>
    <lineage>
        <taxon>Bacteria</taxon>
        <taxon>Bacillati</taxon>
        <taxon>Bacillota</taxon>
        <taxon>Clostridia</taxon>
        <taxon>Peptostreptococcales</taxon>
        <taxon>Peptostreptococcaceae</taxon>
        <taxon>Terrisporobacter</taxon>
    </lineage>
</organism>
<dbReference type="PROSITE" id="PS51186">
    <property type="entry name" value="GNAT"/>
    <property type="match status" value="1"/>
</dbReference>
<dbReference type="RefSeq" id="WP_018589564.1">
    <property type="nucleotide sequence ID" value="NZ_CP117523.1"/>
</dbReference>
<proteinExistence type="predicted"/>
<dbReference type="PANTHER" id="PTHR43233">
    <property type="entry name" value="FAMILY N-ACETYLTRANSFERASE, PUTATIVE (AFU_ORTHOLOGUE AFUA_6G03350)-RELATED"/>
    <property type="match status" value="1"/>
</dbReference>
<evidence type="ECO:0000313" key="3">
    <source>
        <dbReference type="Proteomes" id="UP001348492"/>
    </source>
</evidence>
<dbReference type="SUPFAM" id="SSF55729">
    <property type="entry name" value="Acyl-CoA N-acyltransferases (Nat)"/>
    <property type="match status" value="1"/>
</dbReference>
<dbReference type="Pfam" id="PF13508">
    <property type="entry name" value="Acetyltransf_7"/>
    <property type="match status" value="1"/>
</dbReference>
<dbReference type="EMBL" id="CP117523">
    <property type="protein sequence ID" value="WWD83111.1"/>
    <property type="molecule type" value="Genomic_DNA"/>
</dbReference>
<gene>
    <name evidence="2" type="ORF">TEGL_15170</name>
</gene>
<protein>
    <recommendedName>
        <fullName evidence="1">N-acetyltransferase domain-containing protein</fullName>
    </recommendedName>
</protein>
<evidence type="ECO:0000313" key="2">
    <source>
        <dbReference type="EMBL" id="WWD83111.1"/>
    </source>
</evidence>
<dbReference type="InterPro" id="IPR016181">
    <property type="entry name" value="Acyl_CoA_acyltransferase"/>
</dbReference>
<keyword evidence="3" id="KW-1185">Reference proteome</keyword>
<accession>A0ABZ2ETJ3</accession>
<dbReference type="PANTHER" id="PTHR43233:SF1">
    <property type="entry name" value="FAMILY N-ACETYLTRANSFERASE, PUTATIVE (AFU_ORTHOLOGUE AFUA_6G03350)-RELATED"/>
    <property type="match status" value="1"/>
</dbReference>
<sequence length="148" mass="17126">MDIQLIYEVPTAKDYVSLRLRSGMGSKDLQRSEIALQNSLFTVSIYDEDKLIAFGRIVGDGGITYVVSDIMVDKNYRRKGLADLIMKALDNYFEKNTYEDSYICLIANNPADLLYSKHKFEYLSEDKCGMLRNQKNSEEQNEKNYNTY</sequence>